<dbReference type="GO" id="GO:0006511">
    <property type="term" value="P:ubiquitin-dependent protein catabolic process"/>
    <property type="evidence" value="ECO:0007669"/>
    <property type="project" value="TreeGrafter"/>
</dbReference>
<gene>
    <name evidence="5" type="ORF">F503_07700</name>
</gene>
<dbReference type="Pfam" id="PF22037">
    <property type="entry name" value="PSD13_N"/>
    <property type="match status" value="1"/>
</dbReference>
<keyword evidence="2 5" id="KW-0647">Proteasome</keyword>
<dbReference type="PROSITE" id="PS50250">
    <property type="entry name" value="PCI"/>
    <property type="match status" value="1"/>
</dbReference>
<dbReference type="Pfam" id="PF01399">
    <property type="entry name" value="PCI"/>
    <property type="match status" value="1"/>
</dbReference>
<dbReference type="InterPro" id="IPR036390">
    <property type="entry name" value="WH_DNA-bd_sf"/>
</dbReference>
<dbReference type="GO" id="GO:0005829">
    <property type="term" value="C:cytosol"/>
    <property type="evidence" value="ECO:0007669"/>
    <property type="project" value="TreeGrafter"/>
</dbReference>
<dbReference type="GO" id="GO:0008541">
    <property type="term" value="C:proteasome regulatory particle, lid subcomplex"/>
    <property type="evidence" value="ECO:0007669"/>
    <property type="project" value="TreeGrafter"/>
</dbReference>
<dbReference type="PANTHER" id="PTHR10539">
    <property type="entry name" value="26S PROTEASOME NON-ATPASE REGULATORY SUBUNIT 13"/>
    <property type="match status" value="1"/>
</dbReference>
<dbReference type="VEuPathDB" id="FungiDB:F503_07700"/>
<name>S3BSH2_OPHP1</name>
<sequence length="397" mass="45114">MNIGQIEDFLTEQRETASDELQAVLYEIEDHWERKLWHQLTDSLLVLFDDDASKDLRLPFFNKFILSFGDKINQLKFVNLALKAAAACKDDNERLKFLVSVSNKVDNEDAQDAFVYALIAVARVKLSLRDLEGARADLDKAEKALDSFDAIENIVHAEFYDTNSLYYQAKYDFALYYRNALLYLACVDVASLDPEDRHDRAYKLSLAALVSTSIYNFGELLLHPILDSLATGSDDDDSDDDSNSGSEGSEAWLRELLFAFNRGDLRAYERLSEHIASNTLLNKHSAQLRQKIYLAALTEAVFRRPPHQRSMTFTTIAQETRVAPDEIEHLVMKALSLGLLRGTIDQVDEVAHITWVQPKVLDMKQIGNMRQRLGEWGTSVNQLGNWIEKVGQDVWAA</sequence>
<dbReference type="InterPro" id="IPR035298">
    <property type="entry name" value="PSMD13"/>
</dbReference>
<dbReference type="OMA" id="SFEDYWE"/>
<dbReference type="STRING" id="1262450.S3BSH2"/>
<keyword evidence="3" id="KW-0175">Coiled coil</keyword>
<protein>
    <submittedName>
        <fullName evidence="5">Proteasome regulatory particle subunit</fullName>
    </submittedName>
</protein>
<keyword evidence="6" id="KW-1185">Reference proteome</keyword>
<dbReference type="EMBL" id="KE148168">
    <property type="protein sequence ID" value="EPE03397.1"/>
    <property type="molecule type" value="Genomic_DNA"/>
</dbReference>
<dbReference type="eggNOG" id="KOG2908">
    <property type="taxonomic scope" value="Eukaryota"/>
</dbReference>
<evidence type="ECO:0000313" key="6">
    <source>
        <dbReference type="Proteomes" id="UP000016923"/>
    </source>
</evidence>
<dbReference type="Proteomes" id="UP000016923">
    <property type="component" value="Unassembled WGS sequence"/>
</dbReference>
<dbReference type="InterPro" id="IPR000717">
    <property type="entry name" value="PCI_dom"/>
</dbReference>
<organism evidence="5 6">
    <name type="scientific">Ophiostoma piceae (strain UAMH 11346)</name>
    <name type="common">Sap stain fungus</name>
    <dbReference type="NCBI Taxonomy" id="1262450"/>
    <lineage>
        <taxon>Eukaryota</taxon>
        <taxon>Fungi</taxon>
        <taxon>Dikarya</taxon>
        <taxon>Ascomycota</taxon>
        <taxon>Pezizomycotina</taxon>
        <taxon>Sordariomycetes</taxon>
        <taxon>Sordariomycetidae</taxon>
        <taxon>Ophiostomatales</taxon>
        <taxon>Ophiostomataceae</taxon>
        <taxon>Ophiostoma</taxon>
    </lineage>
</organism>
<dbReference type="OrthoDB" id="1093at2759"/>
<dbReference type="InterPro" id="IPR040798">
    <property type="entry name" value="Rpn9_C"/>
</dbReference>
<dbReference type="GO" id="GO:0005198">
    <property type="term" value="F:structural molecule activity"/>
    <property type="evidence" value="ECO:0007669"/>
    <property type="project" value="TreeGrafter"/>
</dbReference>
<accession>S3BSH2</accession>
<comment type="similarity">
    <text evidence="1">Belongs to the proteasome subunit S11 family.</text>
</comment>
<dbReference type="SMART" id="SM00088">
    <property type="entry name" value="PINT"/>
    <property type="match status" value="1"/>
</dbReference>
<evidence type="ECO:0000256" key="1">
    <source>
        <dbReference type="ARBA" id="ARBA00006207"/>
    </source>
</evidence>
<dbReference type="GO" id="GO:0005634">
    <property type="term" value="C:nucleus"/>
    <property type="evidence" value="ECO:0007669"/>
    <property type="project" value="TreeGrafter"/>
</dbReference>
<proteinExistence type="inferred from homology"/>
<feature type="domain" description="PCI" evidence="4">
    <location>
        <begin position="173"/>
        <end position="358"/>
    </location>
</feature>
<feature type="coiled-coil region" evidence="3">
    <location>
        <begin position="124"/>
        <end position="151"/>
    </location>
</feature>
<dbReference type="Pfam" id="PF18261">
    <property type="entry name" value="Rpn9_C"/>
    <property type="match status" value="1"/>
</dbReference>
<evidence type="ECO:0000259" key="4">
    <source>
        <dbReference type="PROSITE" id="PS50250"/>
    </source>
</evidence>
<dbReference type="HOGENOM" id="CLU_042989_0_0_1"/>
<evidence type="ECO:0000256" key="3">
    <source>
        <dbReference type="SAM" id="Coils"/>
    </source>
</evidence>
<dbReference type="PANTHER" id="PTHR10539:SF0">
    <property type="entry name" value="26S PROTEASOME NON-ATPASE REGULATORY SUBUNIT 13"/>
    <property type="match status" value="1"/>
</dbReference>
<dbReference type="InterPro" id="IPR054179">
    <property type="entry name" value="PSD13_N"/>
</dbReference>
<evidence type="ECO:0000313" key="5">
    <source>
        <dbReference type="EMBL" id="EPE03397.1"/>
    </source>
</evidence>
<dbReference type="SUPFAM" id="SSF46785">
    <property type="entry name" value="Winged helix' DNA-binding domain"/>
    <property type="match status" value="1"/>
</dbReference>
<evidence type="ECO:0000256" key="2">
    <source>
        <dbReference type="ARBA" id="ARBA00022942"/>
    </source>
</evidence>
<dbReference type="AlphaFoldDB" id="S3BSH2"/>
<reference evidence="5 6" key="1">
    <citation type="journal article" date="2013" name="BMC Genomics">
        <title>The genome and transcriptome of the pine saprophyte Ophiostoma piceae, and a comparison with the bark beetle-associated pine pathogen Grosmannia clavigera.</title>
        <authorList>
            <person name="Haridas S."/>
            <person name="Wang Y."/>
            <person name="Lim L."/>
            <person name="Massoumi Alamouti S."/>
            <person name="Jackman S."/>
            <person name="Docking R."/>
            <person name="Robertson G."/>
            <person name="Birol I."/>
            <person name="Bohlmann J."/>
            <person name="Breuil C."/>
        </authorList>
    </citation>
    <scope>NUCLEOTIDE SEQUENCE [LARGE SCALE GENOMIC DNA]</scope>
    <source>
        <strain evidence="5 6">UAMH 11346</strain>
    </source>
</reference>